<gene>
    <name evidence="9" type="ORF">FHX50_001833</name>
</gene>
<keyword evidence="9" id="KW-0503">Monooxygenase</keyword>
<dbReference type="RefSeq" id="WP_183376784.1">
    <property type="nucleotide sequence ID" value="NZ_CBCSFZ010000011.1"/>
</dbReference>
<dbReference type="EMBL" id="JACHWP010000006">
    <property type="protein sequence ID" value="MBB3023536.1"/>
    <property type="molecule type" value="Genomic_DNA"/>
</dbReference>
<dbReference type="Pfam" id="PF07976">
    <property type="entry name" value="Phe_hydrox_dim"/>
    <property type="match status" value="1"/>
</dbReference>
<dbReference type="GO" id="GO:0018662">
    <property type="term" value="F:phenol 2-monooxygenase activity"/>
    <property type="evidence" value="ECO:0007669"/>
    <property type="project" value="UniProtKB-EC"/>
</dbReference>
<dbReference type="NCBIfam" id="NF006144">
    <property type="entry name" value="PRK08294.1"/>
    <property type="match status" value="1"/>
</dbReference>
<evidence type="ECO:0000256" key="5">
    <source>
        <dbReference type="ARBA" id="ARBA00023002"/>
    </source>
</evidence>
<dbReference type="Proteomes" id="UP000568050">
    <property type="component" value="Unassembled WGS sequence"/>
</dbReference>
<evidence type="ECO:0000313" key="9">
    <source>
        <dbReference type="EMBL" id="MBB3023536.1"/>
    </source>
</evidence>
<comment type="cofactor">
    <cofactor evidence="1">
        <name>FAD</name>
        <dbReference type="ChEBI" id="CHEBI:57692"/>
    </cofactor>
</comment>
<dbReference type="InterPro" id="IPR036249">
    <property type="entry name" value="Thioredoxin-like_sf"/>
</dbReference>
<dbReference type="SUPFAM" id="SSF52833">
    <property type="entry name" value="Thioredoxin-like"/>
    <property type="match status" value="1"/>
</dbReference>
<accession>A0A839R2W7</accession>
<dbReference type="Gene3D" id="3.50.50.60">
    <property type="entry name" value="FAD/NAD(P)-binding domain"/>
    <property type="match status" value="1"/>
</dbReference>
<dbReference type="SUPFAM" id="SSF54373">
    <property type="entry name" value="FAD-linked reductases, C-terminal domain"/>
    <property type="match status" value="1"/>
</dbReference>
<dbReference type="CDD" id="cd02979">
    <property type="entry name" value="PHOX_C"/>
    <property type="match status" value="1"/>
</dbReference>
<keyword evidence="5 9" id="KW-0560">Oxidoreductase</keyword>
<dbReference type="Pfam" id="PF01494">
    <property type="entry name" value="FAD_binding_3"/>
    <property type="match status" value="1"/>
</dbReference>
<dbReference type="PRINTS" id="PR00420">
    <property type="entry name" value="RNGMNOXGNASE"/>
</dbReference>
<dbReference type="InterPro" id="IPR012941">
    <property type="entry name" value="Phe_hydrox_C_dim_dom"/>
</dbReference>
<evidence type="ECO:0000259" key="8">
    <source>
        <dbReference type="Pfam" id="PF07976"/>
    </source>
</evidence>
<organism evidence="9 10">
    <name type="scientific">Helcobacillus massiliensis</name>
    <dbReference type="NCBI Taxonomy" id="521392"/>
    <lineage>
        <taxon>Bacteria</taxon>
        <taxon>Bacillati</taxon>
        <taxon>Actinomycetota</taxon>
        <taxon>Actinomycetes</taxon>
        <taxon>Micrococcales</taxon>
        <taxon>Dermabacteraceae</taxon>
        <taxon>Helcobacillus</taxon>
    </lineage>
</organism>
<dbReference type="AlphaFoldDB" id="A0A839R2W7"/>
<evidence type="ECO:0000256" key="1">
    <source>
        <dbReference type="ARBA" id="ARBA00001974"/>
    </source>
</evidence>
<dbReference type="PANTHER" id="PTHR43004">
    <property type="entry name" value="TRK SYSTEM POTASSIUM UPTAKE PROTEIN"/>
    <property type="match status" value="1"/>
</dbReference>
<dbReference type="SUPFAM" id="SSF51905">
    <property type="entry name" value="FAD/NAD(P)-binding domain"/>
    <property type="match status" value="1"/>
</dbReference>
<keyword evidence="4" id="KW-0274">FAD</keyword>
<evidence type="ECO:0000256" key="2">
    <source>
        <dbReference type="ARBA" id="ARBA00007801"/>
    </source>
</evidence>
<feature type="domain" description="Phenol hydroxylase-like C-terminal dimerisation" evidence="8">
    <location>
        <begin position="454"/>
        <end position="652"/>
    </location>
</feature>
<keyword evidence="10" id="KW-1185">Reference proteome</keyword>
<feature type="compositionally biased region" description="Low complexity" evidence="6">
    <location>
        <begin position="694"/>
        <end position="708"/>
    </location>
</feature>
<name>A0A839R2W7_9MICO</name>
<reference evidence="9 10" key="1">
    <citation type="submission" date="2020-08" db="EMBL/GenBank/DDBJ databases">
        <title>Sequencing the genomes of 1000 actinobacteria strains.</title>
        <authorList>
            <person name="Klenk H.-P."/>
        </authorList>
    </citation>
    <scope>NUCLEOTIDE SEQUENCE [LARGE SCALE GENOMIC DNA]</scope>
    <source>
        <strain evidence="9 10">DSM 23040</strain>
    </source>
</reference>
<dbReference type="InterPro" id="IPR002938">
    <property type="entry name" value="FAD-bd"/>
</dbReference>
<proteinExistence type="inferred from homology"/>
<comment type="similarity">
    <text evidence="2">Belongs to the PheA/TfdB FAD monooxygenase family.</text>
</comment>
<dbReference type="InterPro" id="IPR050641">
    <property type="entry name" value="RIFMO-like"/>
</dbReference>
<evidence type="ECO:0000256" key="6">
    <source>
        <dbReference type="SAM" id="MobiDB-lite"/>
    </source>
</evidence>
<sequence length="732" mass="80784">MQFHHHGYVISDPRIEPAAGRGVDRPDDLPDEMDVLIVGTGPAGMLLAAQMSQFPEVTCRIIEKRDRRLEIGQADGLQARSIETFQAFGFADRLLQEAYEITEMSFWRPSKENRDHIYRAEVTKDSAHDRDGVLSEFPHVICNQARVQDYFAEFAANSPARLRPDYGWALEHLEVSADPSATHPVTAHLVRSAGEDEGEKRTVRAKYAVGCDGAHSQVRRDIGGKMHGDSRNHAWGVMDVLADSDFPDYRTKCAIQSTSGSILYIPREGNSLVRIYVDLGEIPDGGKEKVRATPLSTIVETAQAIMRPYTLDVRHVAWWSVYEVGQRVTDSFDDVRPDERGSKHPRVFTAGDACHTHSAKAGQGMNVSMQDAFNLGWKLGHVLTGRAVPGLLDTYSQERQDVARKLIEFDREWSTLMGARTFDPEHPELGGVDPEEVTAHYVKSEEQASGFGVTYVRGQLLTSDLSDQSLADGFPLGKRFRSAPVRRHCDAVPVELGHHMRADGRWRIYVFADSAPAASEESAVRAWARWFAEDPSSPYVRTQSPNRGARDADWTRADDAGALFDVKVIYQDDHNAFEPQDVPDVFRPRFGPFQVRDQELVYAAEEGDDIFDRRGVSRDGAVIIVRPDMYVSAVLPLDRPELVGEFFAPILLDADAPAAVEARRVLAEGRDLLRERSASGQPAGKPGGFGGGAHAEAGVISTLGGSASDGEDGAARAEIRTVAEDDQVIADI</sequence>
<evidence type="ECO:0000259" key="7">
    <source>
        <dbReference type="Pfam" id="PF01494"/>
    </source>
</evidence>
<dbReference type="PANTHER" id="PTHR43004:SF19">
    <property type="entry name" value="BINDING MONOOXYGENASE, PUTATIVE (JCVI)-RELATED"/>
    <property type="match status" value="1"/>
</dbReference>
<dbReference type="Gene3D" id="3.30.9.10">
    <property type="entry name" value="D-Amino Acid Oxidase, subunit A, domain 2"/>
    <property type="match status" value="1"/>
</dbReference>
<dbReference type="InterPro" id="IPR038220">
    <property type="entry name" value="PHOX_C_sf"/>
</dbReference>
<protein>
    <submittedName>
        <fullName evidence="9">Phenol 2-monooxygenase</fullName>
        <ecNumber evidence="9">1.14.13.7</ecNumber>
    </submittedName>
</protein>
<keyword evidence="3" id="KW-0285">Flavoprotein</keyword>
<dbReference type="InterPro" id="IPR036188">
    <property type="entry name" value="FAD/NAD-bd_sf"/>
</dbReference>
<comment type="caution">
    <text evidence="9">The sequence shown here is derived from an EMBL/GenBank/DDBJ whole genome shotgun (WGS) entry which is preliminary data.</text>
</comment>
<evidence type="ECO:0000256" key="4">
    <source>
        <dbReference type="ARBA" id="ARBA00022827"/>
    </source>
</evidence>
<dbReference type="Gene3D" id="3.40.30.20">
    <property type="match status" value="1"/>
</dbReference>
<dbReference type="GO" id="GO:0071949">
    <property type="term" value="F:FAD binding"/>
    <property type="evidence" value="ECO:0007669"/>
    <property type="project" value="InterPro"/>
</dbReference>
<evidence type="ECO:0000313" key="10">
    <source>
        <dbReference type="Proteomes" id="UP000568050"/>
    </source>
</evidence>
<feature type="region of interest" description="Disordered" evidence="6">
    <location>
        <begin position="676"/>
        <end position="719"/>
    </location>
</feature>
<dbReference type="EC" id="1.14.13.7" evidence="9"/>
<evidence type="ECO:0000256" key="3">
    <source>
        <dbReference type="ARBA" id="ARBA00022630"/>
    </source>
</evidence>
<feature type="domain" description="FAD-binding" evidence="7">
    <location>
        <begin position="32"/>
        <end position="409"/>
    </location>
</feature>